<dbReference type="Gramene" id="OE9A036782T1">
    <property type="protein sequence ID" value="OE9A036782C1"/>
    <property type="gene ID" value="OE9A036782"/>
</dbReference>
<gene>
    <name evidence="1" type="ORF">OLEA9_A036782</name>
</gene>
<accession>A0A8S0T8A1</accession>
<dbReference type="EMBL" id="CACTIH010005669">
    <property type="protein sequence ID" value="CAA3000080.1"/>
    <property type="molecule type" value="Genomic_DNA"/>
</dbReference>
<evidence type="ECO:0000313" key="1">
    <source>
        <dbReference type="EMBL" id="CAA3000080.1"/>
    </source>
</evidence>
<keyword evidence="2" id="KW-1185">Reference proteome</keyword>
<dbReference type="Proteomes" id="UP000594638">
    <property type="component" value="Unassembled WGS sequence"/>
</dbReference>
<name>A0A8S0T8A1_OLEEU</name>
<sequence length="151" mass="17294">MSEMCPDRDRDAARFSRFSWQFLGHGEQVMSSTLPNFQKFQGSFWDTVRRPCSGCVWAKAVYGARCASHARDSFGPRQGRDVQAMSRTRQGCNLIFRHFWAVSETWCAGLVWDAFEPWQGPSLIFMHFWAVFGHNVQVMFATCPGRGKDLA</sequence>
<reference evidence="1 2" key="1">
    <citation type="submission" date="2019-12" db="EMBL/GenBank/DDBJ databases">
        <authorList>
            <person name="Alioto T."/>
            <person name="Alioto T."/>
            <person name="Gomez Garrido J."/>
        </authorList>
    </citation>
    <scope>NUCLEOTIDE SEQUENCE [LARGE SCALE GENOMIC DNA]</scope>
</reference>
<proteinExistence type="predicted"/>
<organism evidence="1 2">
    <name type="scientific">Olea europaea subsp. europaea</name>
    <dbReference type="NCBI Taxonomy" id="158383"/>
    <lineage>
        <taxon>Eukaryota</taxon>
        <taxon>Viridiplantae</taxon>
        <taxon>Streptophyta</taxon>
        <taxon>Embryophyta</taxon>
        <taxon>Tracheophyta</taxon>
        <taxon>Spermatophyta</taxon>
        <taxon>Magnoliopsida</taxon>
        <taxon>eudicotyledons</taxon>
        <taxon>Gunneridae</taxon>
        <taxon>Pentapetalae</taxon>
        <taxon>asterids</taxon>
        <taxon>lamiids</taxon>
        <taxon>Lamiales</taxon>
        <taxon>Oleaceae</taxon>
        <taxon>Oleeae</taxon>
        <taxon>Olea</taxon>
    </lineage>
</organism>
<dbReference type="AlphaFoldDB" id="A0A8S0T8A1"/>
<protein>
    <submittedName>
        <fullName evidence="1">Uncharacterized protein</fullName>
    </submittedName>
</protein>
<comment type="caution">
    <text evidence="1">The sequence shown here is derived from an EMBL/GenBank/DDBJ whole genome shotgun (WGS) entry which is preliminary data.</text>
</comment>
<evidence type="ECO:0000313" key="2">
    <source>
        <dbReference type="Proteomes" id="UP000594638"/>
    </source>
</evidence>